<dbReference type="InterPro" id="IPR052667">
    <property type="entry name" value="E3_ubiquitin-ligase_RING"/>
</dbReference>
<evidence type="ECO:0000256" key="1">
    <source>
        <dbReference type="ARBA" id="ARBA00022771"/>
    </source>
</evidence>
<evidence type="ECO:0000256" key="3">
    <source>
        <dbReference type="PROSITE-ProRule" id="PRU00175"/>
    </source>
</evidence>
<keyword evidence="7" id="KW-1185">Reference proteome</keyword>
<dbReference type="PANTHER" id="PTHR47156:SF10">
    <property type="entry name" value="E3 UBIQUITIN-PROTEIN LIGASE TRIM-21-RELATED"/>
    <property type="match status" value="1"/>
</dbReference>
<dbReference type="InterPro" id="IPR001841">
    <property type="entry name" value="Znf_RING"/>
</dbReference>
<dbReference type="Gene3D" id="3.30.40.10">
    <property type="entry name" value="Zinc/RING finger domain, C3HC4 (zinc finger)"/>
    <property type="match status" value="1"/>
</dbReference>
<accession>A0AAE1L5B2</accession>
<organism evidence="6 7">
    <name type="scientific">Frankliniella fusca</name>
    <dbReference type="NCBI Taxonomy" id="407009"/>
    <lineage>
        <taxon>Eukaryota</taxon>
        <taxon>Metazoa</taxon>
        <taxon>Ecdysozoa</taxon>
        <taxon>Arthropoda</taxon>
        <taxon>Hexapoda</taxon>
        <taxon>Insecta</taxon>
        <taxon>Pterygota</taxon>
        <taxon>Neoptera</taxon>
        <taxon>Paraneoptera</taxon>
        <taxon>Thysanoptera</taxon>
        <taxon>Terebrantia</taxon>
        <taxon>Thripoidea</taxon>
        <taxon>Thripidae</taxon>
        <taxon>Frankliniella</taxon>
    </lineage>
</organism>
<protein>
    <submittedName>
        <fullName evidence="6">Roquin-1</fullName>
    </submittedName>
</protein>
<comment type="caution">
    <text evidence="6">The sequence shown here is derived from an EMBL/GenBank/DDBJ whole genome shotgun (WGS) entry which is preliminary data.</text>
</comment>
<proteinExistence type="predicted"/>
<dbReference type="EMBL" id="JAHWGI010000011">
    <property type="protein sequence ID" value="KAK3907581.1"/>
    <property type="molecule type" value="Genomic_DNA"/>
</dbReference>
<dbReference type="PROSITE" id="PS50089">
    <property type="entry name" value="ZF_RING_2"/>
    <property type="match status" value="1"/>
</dbReference>
<dbReference type="PANTHER" id="PTHR47156">
    <property type="entry name" value="PROTEIN CBG20824"/>
    <property type="match status" value="1"/>
</dbReference>
<evidence type="ECO:0000313" key="7">
    <source>
        <dbReference type="Proteomes" id="UP001219518"/>
    </source>
</evidence>
<dbReference type="AlphaFoldDB" id="A0AAE1L5B2"/>
<keyword evidence="2" id="KW-0862">Zinc</keyword>
<keyword evidence="1 3" id="KW-0479">Metal-binding</keyword>
<dbReference type="Proteomes" id="UP001219518">
    <property type="component" value="Unassembled WGS sequence"/>
</dbReference>
<reference evidence="6" key="2">
    <citation type="journal article" date="2023" name="BMC Genomics">
        <title>Pest status, molecular evolution, and epigenetic factors derived from the genome assembly of Frankliniella fusca, a thysanopteran phytovirus vector.</title>
        <authorList>
            <person name="Catto M.A."/>
            <person name="Labadie P.E."/>
            <person name="Jacobson A.L."/>
            <person name="Kennedy G.G."/>
            <person name="Srinivasan R."/>
            <person name="Hunt B.G."/>
        </authorList>
    </citation>
    <scope>NUCLEOTIDE SEQUENCE</scope>
    <source>
        <strain evidence="6">PL_HMW_Pooled</strain>
    </source>
</reference>
<feature type="region of interest" description="Disordered" evidence="4">
    <location>
        <begin position="180"/>
        <end position="279"/>
    </location>
</feature>
<reference evidence="6" key="1">
    <citation type="submission" date="2021-07" db="EMBL/GenBank/DDBJ databases">
        <authorList>
            <person name="Catto M.A."/>
            <person name="Jacobson A."/>
            <person name="Kennedy G."/>
            <person name="Labadie P."/>
            <person name="Hunt B.G."/>
            <person name="Srinivasan R."/>
        </authorList>
    </citation>
    <scope>NUCLEOTIDE SEQUENCE</scope>
    <source>
        <strain evidence="6">PL_HMW_Pooled</strain>
        <tissue evidence="6">Head</tissue>
    </source>
</reference>
<feature type="compositionally biased region" description="Low complexity" evidence="4">
    <location>
        <begin position="192"/>
        <end position="203"/>
    </location>
</feature>
<evidence type="ECO:0000259" key="5">
    <source>
        <dbReference type="PROSITE" id="PS50089"/>
    </source>
</evidence>
<dbReference type="SUPFAM" id="SSF57850">
    <property type="entry name" value="RING/U-box"/>
    <property type="match status" value="1"/>
</dbReference>
<feature type="domain" description="RING-type" evidence="5">
    <location>
        <begin position="3"/>
        <end position="44"/>
    </location>
</feature>
<dbReference type="InterPro" id="IPR013083">
    <property type="entry name" value="Znf_RING/FYVE/PHD"/>
</dbReference>
<sequence>MECKICCEGFDQAARVPKTVVPCGHTACLQCLHRCERRECPTCRTAYSVTPESLPNTFAVLEMMEELDKFRLRRGWCSDCRAAAARRCLDEHAVLNATASERRLQEQVPAGALQEAAALLQDVQCQGEEVLHALTLLSAPSWDLTLRAGGRQLNGTLANNEDPLIKALWVVVASRATLTESGADGPAGDCLPPAAARPPAAALDPPPAAARPPAAALDPPPAAARPPAAALDPPPAAARPPAAALDPPPAAARPPAAALDPPPAAARPPAAALDPPPAAAPPPREMCVYYLSRIVPGNRHSDVEKAAALQEAQGVVRLVHVWCHRDPIWSLELLQRAAPTVERLEVRLPFCTLCEPQLRAVHAMPRLRRLLVECEYVGGALDPAPPELGALPPGHSGLRWLSALCLPRATTESLLQAHGATLEELELVMGTPGDGEWPYSCSDLHSQLGRCGLRALRILVLRRGSYCSHTDTACREQLAAVRAALPGVQALCGKCDRVPVEDP</sequence>
<keyword evidence="1 3" id="KW-0863">Zinc-finger</keyword>
<evidence type="ECO:0000313" key="6">
    <source>
        <dbReference type="EMBL" id="KAK3907581.1"/>
    </source>
</evidence>
<gene>
    <name evidence="6" type="ORF">KUF71_003080</name>
</gene>
<evidence type="ECO:0000256" key="4">
    <source>
        <dbReference type="SAM" id="MobiDB-lite"/>
    </source>
</evidence>
<dbReference type="SMART" id="SM00184">
    <property type="entry name" value="RING"/>
    <property type="match status" value="1"/>
</dbReference>
<dbReference type="GO" id="GO:0008270">
    <property type="term" value="F:zinc ion binding"/>
    <property type="evidence" value="ECO:0007669"/>
    <property type="project" value="UniProtKB-KW"/>
</dbReference>
<name>A0AAE1L5B2_9NEOP</name>
<evidence type="ECO:0000256" key="2">
    <source>
        <dbReference type="ARBA" id="ARBA00022833"/>
    </source>
</evidence>